<feature type="region of interest" description="Disordered" evidence="6">
    <location>
        <begin position="118"/>
        <end position="178"/>
    </location>
</feature>
<dbReference type="PROSITE" id="PS50048">
    <property type="entry name" value="ZN2_CY6_FUNGAL_2"/>
    <property type="match status" value="1"/>
</dbReference>
<feature type="compositionally biased region" description="Low complexity" evidence="6">
    <location>
        <begin position="132"/>
        <end position="145"/>
    </location>
</feature>
<dbReference type="CDD" id="cd12148">
    <property type="entry name" value="fungal_TF_MHR"/>
    <property type="match status" value="1"/>
</dbReference>
<dbReference type="InterPro" id="IPR007219">
    <property type="entry name" value="XnlR_reg_dom"/>
</dbReference>
<dbReference type="InterPro" id="IPR036864">
    <property type="entry name" value="Zn2-C6_fun-type_DNA-bd_sf"/>
</dbReference>
<gene>
    <name evidence="8" type="ORF">VTK73DRAFT_3791</name>
</gene>
<evidence type="ECO:0000313" key="9">
    <source>
        <dbReference type="Proteomes" id="UP001586593"/>
    </source>
</evidence>
<organism evidence="8 9">
    <name type="scientific">Phialemonium thermophilum</name>
    <dbReference type="NCBI Taxonomy" id="223376"/>
    <lineage>
        <taxon>Eukaryota</taxon>
        <taxon>Fungi</taxon>
        <taxon>Dikarya</taxon>
        <taxon>Ascomycota</taxon>
        <taxon>Pezizomycotina</taxon>
        <taxon>Sordariomycetes</taxon>
        <taxon>Sordariomycetidae</taxon>
        <taxon>Cephalothecales</taxon>
        <taxon>Cephalothecaceae</taxon>
        <taxon>Phialemonium</taxon>
    </lineage>
</organism>
<feature type="region of interest" description="Disordered" evidence="6">
    <location>
        <begin position="765"/>
        <end position="838"/>
    </location>
</feature>
<keyword evidence="4" id="KW-0804">Transcription</keyword>
<evidence type="ECO:0000259" key="7">
    <source>
        <dbReference type="PROSITE" id="PS50048"/>
    </source>
</evidence>
<evidence type="ECO:0000256" key="6">
    <source>
        <dbReference type="SAM" id="MobiDB-lite"/>
    </source>
</evidence>
<keyword evidence="2" id="KW-0479">Metal-binding</keyword>
<dbReference type="SMART" id="SM00066">
    <property type="entry name" value="GAL4"/>
    <property type="match status" value="1"/>
</dbReference>
<feature type="domain" description="Zn(2)-C6 fungal-type" evidence="7">
    <location>
        <begin position="39"/>
        <end position="69"/>
    </location>
</feature>
<keyword evidence="3" id="KW-0805">Transcription regulation</keyword>
<dbReference type="SUPFAM" id="SSF57701">
    <property type="entry name" value="Zn2/Cys6 DNA-binding domain"/>
    <property type="match status" value="1"/>
</dbReference>
<dbReference type="InterPro" id="IPR050815">
    <property type="entry name" value="TF_fung"/>
</dbReference>
<feature type="region of interest" description="Disordered" evidence="6">
    <location>
        <begin position="439"/>
        <end position="465"/>
    </location>
</feature>
<comment type="caution">
    <text evidence="8">The sequence shown here is derived from an EMBL/GenBank/DDBJ whole genome shotgun (WGS) entry which is preliminary data.</text>
</comment>
<dbReference type="SMART" id="SM00906">
    <property type="entry name" value="Fungal_trans"/>
    <property type="match status" value="1"/>
</dbReference>
<evidence type="ECO:0000313" key="8">
    <source>
        <dbReference type="EMBL" id="KAL1868229.1"/>
    </source>
</evidence>
<evidence type="ECO:0000256" key="4">
    <source>
        <dbReference type="ARBA" id="ARBA00023163"/>
    </source>
</evidence>
<feature type="compositionally biased region" description="Basic and acidic residues" evidence="6">
    <location>
        <begin position="150"/>
        <end position="161"/>
    </location>
</feature>
<evidence type="ECO:0000256" key="3">
    <source>
        <dbReference type="ARBA" id="ARBA00023015"/>
    </source>
</evidence>
<dbReference type="PANTHER" id="PTHR47338:SF23">
    <property type="entry name" value="ZN(II)2CYS6 TRANSCRIPTION FACTOR (EUROFUNG)"/>
    <property type="match status" value="1"/>
</dbReference>
<evidence type="ECO:0000256" key="5">
    <source>
        <dbReference type="ARBA" id="ARBA00023242"/>
    </source>
</evidence>
<dbReference type="CDD" id="cd00067">
    <property type="entry name" value="GAL4"/>
    <property type="match status" value="1"/>
</dbReference>
<dbReference type="Pfam" id="PF00172">
    <property type="entry name" value="Zn_clus"/>
    <property type="match status" value="1"/>
</dbReference>
<name>A0ABR3WXH2_9PEZI</name>
<dbReference type="PROSITE" id="PS00463">
    <property type="entry name" value="ZN2_CY6_FUNGAL_1"/>
    <property type="match status" value="1"/>
</dbReference>
<dbReference type="EMBL" id="JAZHXJ010000222">
    <property type="protein sequence ID" value="KAL1868229.1"/>
    <property type="molecule type" value="Genomic_DNA"/>
</dbReference>
<dbReference type="Gene3D" id="4.10.240.10">
    <property type="entry name" value="Zn(2)-C6 fungal-type DNA-binding domain"/>
    <property type="match status" value="1"/>
</dbReference>
<dbReference type="InterPro" id="IPR001138">
    <property type="entry name" value="Zn2Cys6_DnaBD"/>
</dbReference>
<protein>
    <recommendedName>
        <fullName evidence="7">Zn(2)-C6 fungal-type domain-containing protein</fullName>
    </recommendedName>
</protein>
<comment type="subcellular location">
    <subcellularLocation>
        <location evidence="1">Nucleus</location>
    </subcellularLocation>
</comment>
<dbReference type="Proteomes" id="UP001586593">
    <property type="component" value="Unassembled WGS sequence"/>
</dbReference>
<proteinExistence type="predicted"/>
<evidence type="ECO:0000256" key="2">
    <source>
        <dbReference type="ARBA" id="ARBA00022723"/>
    </source>
</evidence>
<dbReference type="PANTHER" id="PTHR47338">
    <property type="entry name" value="ZN(II)2CYS6 TRANSCRIPTION FACTOR (EUROFUNG)-RELATED"/>
    <property type="match status" value="1"/>
</dbReference>
<keyword evidence="9" id="KW-1185">Reference proteome</keyword>
<reference evidence="8 9" key="1">
    <citation type="journal article" date="2024" name="Commun. Biol.">
        <title>Comparative genomic analysis of thermophilic fungi reveals convergent evolutionary adaptations and gene losses.</title>
        <authorList>
            <person name="Steindorff A.S."/>
            <person name="Aguilar-Pontes M.V."/>
            <person name="Robinson A.J."/>
            <person name="Andreopoulos B."/>
            <person name="LaButti K."/>
            <person name="Kuo A."/>
            <person name="Mondo S."/>
            <person name="Riley R."/>
            <person name="Otillar R."/>
            <person name="Haridas S."/>
            <person name="Lipzen A."/>
            <person name="Grimwood J."/>
            <person name="Schmutz J."/>
            <person name="Clum A."/>
            <person name="Reid I.D."/>
            <person name="Moisan M.C."/>
            <person name="Butler G."/>
            <person name="Nguyen T.T.M."/>
            <person name="Dewar K."/>
            <person name="Conant G."/>
            <person name="Drula E."/>
            <person name="Henrissat B."/>
            <person name="Hansel C."/>
            <person name="Singer S."/>
            <person name="Hutchinson M.I."/>
            <person name="de Vries R.P."/>
            <person name="Natvig D.O."/>
            <person name="Powell A.J."/>
            <person name="Tsang A."/>
            <person name="Grigoriev I.V."/>
        </authorList>
    </citation>
    <scope>NUCLEOTIDE SEQUENCE [LARGE SCALE GENOMIC DNA]</scope>
    <source>
        <strain evidence="8 9">ATCC 24622</strain>
    </source>
</reference>
<evidence type="ECO:0000256" key="1">
    <source>
        <dbReference type="ARBA" id="ARBA00004123"/>
    </source>
</evidence>
<sequence>MERTPGQLMPLHSPPIPVRMTTVGGENDEGSLTPDDLPACQSCRRRKLKCSRELPACSQCLRHARECLYPARQKPGVKAGAVESLSRRLDLLEQLLLDDTGKRKEQLAFLDDERGTFQGSLPAANSLDAGSPLQPQPSDQPQTQPQPQPRETEDAHSRYCRAEGPYGTSTTTELGGPRKRRRTFEIAPDEICGAQDDESDPPLPPLHLLEPLVEAHFRTVHHWVPILHETRFRAKVRDPSQRSELAVLLNALVVASVKFVSPEDLRGFTKEGIRRQICESRKLVLLHAMESLSVENTQALIFLAFDHMGSGNLSRAWPIIGSLTRMVEYLQLTLEPPDASSQKQLLLRPLTLVERPKNWTESEERRRIFWSVFLLDRACSVTSGWHTSLTSDDVHRRLPCSGGMWAREEPVSTPFFGIWDKSTAKIGNPIATAAPTLYGPPTPRAPDHAHYASPGSSSGAGGVNGNHQVDTSKLGAFAYCIEATENLSQITSFFLQQSVDFEDRDEVRNWLMRFKELDLRLVHWKKFLPQQWQDSNVSRDVSVIKMDPNLTLAHMTHNAATILLHQHIAYPPAAWRDVVKLPSACSAETCQLAAVEISSIARNYLRYMGGTINSQFAFCAFVAARVLLVQWRHGGDAPLAPEFFELIENLKEMSRRWDGYFDDKREREGIRDDAHIDRFGRRRGLNLMSRYAAKLEYARERYLGGTNANDFPGDALLDASLDGLLDINQRQFNGASGDLVSPQGTLLTQGVLRSDFAPFIAPLGSSSGAVNLPRPPIGYNSQGTPVTSPEAGSPHYQQQHHGNRNNHHLQNQYHHQQHHQQQQHQQQLQQLQPQDPSTAAAIALSSMVGASPRAGPATGHQNGNRNHSVAELDELSAMSHILLGGQFMDMDRVITLDGTDFWDDAGLATRYIPG</sequence>
<accession>A0ABR3WXH2</accession>
<feature type="compositionally biased region" description="Low complexity" evidence="6">
    <location>
        <begin position="808"/>
        <end position="832"/>
    </location>
</feature>
<dbReference type="Pfam" id="PF04082">
    <property type="entry name" value="Fungal_trans"/>
    <property type="match status" value="1"/>
</dbReference>
<keyword evidence="5" id="KW-0539">Nucleus</keyword>